<organism evidence="1 2">
    <name type="scientific">Chlamydia suis</name>
    <dbReference type="NCBI Taxonomy" id="83559"/>
    <lineage>
        <taxon>Bacteria</taxon>
        <taxon>Pseudomonadati</taxon>
        <taxon>Chlamydiota</taxon>
        <taxon>Chlamydiia</taxon>
        <taxon>Chlamydiales</taxon>
        <taxon>Chlamydiaceae</taxon>
        <taxon>Chlamydia/Chlamydophila group</taxon>
        <taxon>Chlamydia</taxon>
    </lineage>
</organism>
<evidence type="ECO:0000313" key="1">
    <source>
        <dbReference type="EMBL" id="QHP83766.1"/>
    </source>
</evidence>
<accession>A0ABX6IRU4</accession>
<sequence>MLHQKSFQDYSKTLPLFLPIISFPTQTIHHPLVKKANELSSKRL</sequence>
<name>A0ABX6IRU4_9CHLA</name>
<keyword evidence="2" id="KW-1185">Reference proteome</keyword>
<evidence type="ECO:0000313" key="2">
    <source>
        <dbReference type="Proteomes" id="UP000512184"/>
    </source>
</evidence>
<reference evidence="1" key="1">
    <citation type="submission" date="2019-01" db="EMBL/GenBank/DDBJ databases">
        <title>Whole genome sequencing and annotation enables comparative genome analysis that reveals unique features of the Chlamydia suis R19 Genome.</title>
        <authorList>
            <person name="Dimond Z.E."/>
        </authorList>
    </citation>
    <scope>NUCLEOTIDE SEQUENCE [LARGE SCALE GENOMIC DNA]</scope>
    <source>
        <strain evidence="1">R19</strain>
    </source>
</reference>
<protein>
    <submittedName>
        <fullName evidence="1">Uncharacterized protein</fullName>
    </submittedName>
</protein>
<proteinExistence type="predicted"/>
<dbReference type="EMBL" id="CP035278">
    <property type="protein sequence ID" value="QHP83766.1"/>
    <property type="molecule type" value="Genomic_DNA"/>
</dbReference>
<gene>
    <name evidence="1" type="primary">hypothetical protein</name>
    <name evidence="1" type="ORF">Chls_891</name>
</gene>
<dbReference type="Proteomes" id="UP000512184">
    <property type="component" value="Chromosome"/>
</dbReference>